<feature type="compositionally biased region" description="Acidic residues" evidence="2">
    <location>
        <begin position="1117"/>
        <end position="1130"/>
    </location>
</feature>
<proteinExistence type="predicted"/>
<feature type="region of interest" description="Disordered" evidence="2">
    <location>
        <begin position="1"/>
        <end position="50"/>
    </location>
</feature>
<organism evidence="4 5">
    <name type="scientific">Apiospora marii</name>
    <dbReference type="NCBI Taxonomy" id="335849"/>
    <lineage>
        <taxon>Eukaryota</taxon>
        <taxon>Fungi</taxon>
        <taxon>Dikarya</taxon>
        <taxon>Ascomycota</taxon>
        <taxon>Pezizomycotina</taxon>
        <taxon>Sordariomycetes</taxon>
        <taxon>Xylariomycetidae</taxon>
        <taxon>Amphisphaeriales</taxon>
        <taxon>Apiosporaceae</taxon>
        <taxon>Apiospora</taxon>
    </lineage>
</organism>
<dbReference type="InterPro" id="IPR029058">
    <property type="entry name" value="AB_hydrolase_fold"/>
</dbReference>
<keyword evidence="1" id="KW-0677">Repeat</keyword>
<protein>
    <recommendedName>
        <fullName evidence="3">Nephrocystin 3-like N-terminal domain-containing protein</fullName>
    </recommendedName>
</protein>
<evidence type="ECO:0000313" key="4">
    <source>
        <dbReference type="EMBL" id="KAK8033932.1"/>
    </source>
</evidence>
<comment type="caution">
    <text evidence="4">The sequence shown here is derived from an EMBL/GenBank/DDBJ whole genome shotgun (WGS) entry which is preliminary data.</text>
</comment>
<reference evidence="4 5" key="1">
    <citation type="submission" date="2023-01" db="EMBL/GenBank/DDBJ databases">
        <title>Analysis of 21 Apiospora genomes using comparative genomics revels a genus with tremendous synthesis potential of carbohydrate active enzymes and secondary metabolites.</title>
        <authorList>
            <person name="Sorensen T."/>
        </authorList>
    </citation>
    <scope>NUCLEOTIDE SEQUENCE [LARGE SCALE GENOMIC DNA]</scope>
    <source>
        <strain evidence="4 5">CBS 20057</strain>
    </source>
</reference>
<feature type="compositionally biased region" description="Low complexity" evidence="2">
    <location>
        <begin position="559"/>
        <end position="575"/>
    </location>
</feature>
<gene>
    <name evidence="4" type="ORF">PG991_003330</name>
</gene>
<dbReference type="Proteomes" id="UP001396898">
    <property type="component" value="Unassembled WGS sequence"/>
</dbReference>
<evidence type="ECO:0000313" key="5">
    <source>
        <dbReference type="Proteomes" id="UP001396898"/>
    </source>
</evidence>
<sequence>MLRIKQTLSRWTKASKPQSSAQNGNGARKSMSSGRPSSNPTPRSSELQVDKSAAPLGPVVLYGEEEDAPDGIDIVFVHDLEGHREDSWTKGDVCWPRDLLGGDIPGVRVISWGWSLRVSSDRVLTHMAKEAPVGDRMLDDLVQLRSGQRATRSIIFVTHGQGGLVVKEALVTAAIARIYGNGAHRGIGTIYAHTTGLIFLGTVHRAAPGQTLGQTIAEVSRMCPYPVDPAMLSFFEAQSDYFEKIMTDFNLFTRDVQLVCIQEDRPIPSGRMVPEAAASYENRFNLTVDMIRADHFEMARFSRRTDSGYFQVLGHLSRIIQGPSLNDMAEAKEQRCQEILDMLYFEGMSEKEDSIDIDNEYKLPCAEALSATAPGEAESDFNQWLESKDPLFWMSGRAGCGKSTLMKYAFQHDGTQRRLERWARPDGRLMKASVHLFADGTPLQRGHETILRTAIYQMLCQRKDLIPAAFPAFLSGPWPPLTPINSIVNLTQAFWGCFAQEGERLRLVVFIDGLDEYRREREDDATAGASPQDVDVDEKTAALEAEKETGEEGDEHQQQQKQQQQQQQSTNSNSSSDEENQQQEPTPADRAWVESGHREIARLVKSMGDQDRVKFCVSSRPLPVFGEAFAGVPRLHVHHQSDRAILRYCAARLEAEVPNLADARLLCERLAAESRGDIVWARLAMDVLLSKRLTELRAALADLPGRVGGVRGLYMYMFQGLRPEQRRAAGGIFRVMGAALRGSTLAPSVLHLAFAAEGYADEDGVLRALQDGGDDGDGFLSQAQLRRLGEGMAGRIETCCQGLLKIEGGGPLEPGQRVTFSLPSAKDFALRRDVCEKLLGGDGRDDDDDGSPGLDSLDIEMALLSSHVRLVQCFRPGVLRPLMQTTSYDRPHVSPEAWLLIAMALRCAGRVEGGLQDRVRCRGGVDDGDDKWRRRRDMYVALLDRLDASCQKLWVEALRRHQPVLVFSGGGGGSEDWDARLPALCRQHWAGFEPMERGRSPRRHGFLALAVQANLALYVAARFERCWQPARDGVHGGGGVGRSDQQGEEEMLLRVAVVPSPSPDAVPACRALAEDYGALHVDFPATTMVELVLRQLRRRQRGQELGISGGCSSGSVNDDDDDDDEDDGGSSDDSKKEDKAAIQPVDFLRTPAGSKIWAALLRTRRHYFASRRRPQTSRTAMARLLASADGTTAGRRRRNQERWAAAARALLAAGADPRMRVAVVVGEEEEACAGGGGETCGTSSAVGVDTCALRNEFNEGKDHQVPTSHWAVEGGTLHESVEISIC</sequence>
<evidence type="ECO:0000259" key="3">
    <source>
        <dbReference type="Pfam" id="PF24883"/>
    </source>
</evidence>
<feature type="compositionally biased region" description="Polar residues" evidence="2">
    <location>
        <begin position="1"/>
        <end position="47"/>
    </location>
</feature>
<dbReference type="PANTHER" id="PTHR10039:SF5">
    <property type="entry name" value="NACHT DOMAIN-CONTAINING PROTEIN"/>
    <property type="match status" value="1"/>
</dbReference>
<feature type="domain" description="Nephrocystin 3-like N-terminal" evidence="3">
    <location>
        <begin position="379"/>
        <end position="520"/>
    </location>
</feature>
<evidence type="ECO:0000256" key="1">
    <source>
        <dbReference type="ARBA" id="ARBA00022737"/>
    </source>
</evidence>
<feature type="region of interest" description="Disordered" evidence="2">
    <location>
        <begin position="544"/>
        <end position="594"/>
    </location>
</feature>
<dbReference type="SUPFAM" id="SSF53474">
    <property type="entry name" value="alpha/beta-Hydrolases"/>
    <property type="match status" value="1"/>
</dbReference>
<feature type="compositionally biased region" description="Basic and acidic residues" evidence="2">
    <location>
        <begin position="544"/>
        <end position="558"/>
    </location>
</feature>
<keyword evidence="5" id="KW-1185">Reference proteome</keyword>
<accession>A0ABR1SHZ6</accession>
<dbReference type="EMBL" id="JAQQWI010000006">
    <property type="protein sequence ID" value="KAK8033932.1"/>
    <property type="molecule type" value="Genomic_DNA"/>
</dbReference>
<dbReference type="PANTHER" id="PTHR10039">
    <property type="entry name" value="AMELOGENIN"/>
    <property type="match status" value="1"/>
</dbReference>
<dbReference type="InterPro" id="IPR056884">
    <property type="entry name" value="NPHP3-like_N"/>
</dbReference>
<evidence type="ECO:0000256" key="2">
    <source>
        <dbReference type="SAM" id="MobiDB-lite"/>
    </source>
</evidence>
<name>A0ABR1SHZ6_9PEZI</name>
<feature type="region of interest" description="Disordered" evidence="2">
    <location>
        <begin position="1104"/>
        <end position="1145"/>
    </location>
</feature>
<dbReference type="Pfam" id="PF24883">
    <property type="entry name" value="NPHP3_N"/>
    <property type="match status" value="1"/>
</dbReference>